<dbReference type="GeneID" id="9742498"/>
<name>E1RDF7_METP4</name>
<organism evidence="3 4">
    <name type="scientific">Methanolacinia petrolearia (strain DSM 11571 / OCM 486 / SEBR 4847)</name>
    <name type="common">Methanoplanus petrolearius</name>
    <dbReference type="NCBI Taxonomy" id="679926"/>
    <lineage>
        <taxon>Archaea</taxon>
        <taxon>Methanobacteriati</taxon>
        <taxon>Methanobacteriota</taxon>
        <taxon>Stenosarchaea group</taxon>
        <taxon>Methanomicrobia</taxon>
        <taxon>Methanomicrobiales</taxon>
        <taxon>Methanomicrobiaceae</taxon>
        <taxon>Methanolacinia</taxon>
    </lineage>
</organism>
<dbReference type="Gene3D" id="3.40.190.10">
    <property type="entry name" value="Periplasmic binding protein-like II"/>
    <property type="match status" value="2"/>
</dbReference>
<dbReference type="AlphaFoldDB" id="E1RDF7"/>
<dbReference type="eggNOG" id="arCOG00213">
    <property type="taxonomic scope" value="Archaea"/>
</dbReference>
<dbReference type="STRING" id="679926.Mpet_0060"/>
<dbReference type="OrthoDB" id="53390at2157"/>
<dbReference type="InterPro" id="IPR024370">
    <property type="entry name" value="PBP_domain"/>
</dbReference>
<evidence type="ECO:0000256" key="1">
    <source>
        <dbReference type="ARBA" id="ARBA00022729"/>
    </source>
</evidence>
<evidence type="ECO:0000259" key="2">
    <source>
        <dbReference type="Pfam" id="PF12849"/>
    </source>
</evidence>
<keyword evidence="1" id="KW-0732">Signal</keyword>
<dbReference type="Pfam" id="PF12849">
    <property type="entry name" value="PBP_like_2"/>
    <property type="match status" value="1"/>
</dbReference>
<dbReference type="PANTHER" id="PTHR30570:SF1">
    <property type="entry name" value="PHOSPHATE-BINDING PROTEIN PSTS"/>
    <property type="match status" value="1"/>
</dbReference>
<dbReference type="InterPro" id="IPR050811">
    <property type="entry name" value="Phosphate_ABC_transporter"/>
</dbReference>
<dbReference type="Proteomes" id="UP000006565">
    <property type="component" value="Chromosome"/>
</dbReference>
<dbReference type="PANTHER" id="PTHR30570">
    <property type="entry name" value="PERIPLASMIC PHOSPHATE BINDING COMPONENT OF PHOSPHATE ABC TRANSPORTER"/>
    <property type="match status" value="1"/>
</dbReference>
<accession>E1RDF7</accession>
<dbReference type="EMBL" id="CP002117">
    <property type="protein sequence ID" value="ADN34841.1"/>
    <property type="molecule type" value="Genomic_DNA"/>
</dbReference>
<gene>
    <name evidence="3" type="ordered locus">Mpet_0060</name>
</gene>
<protein>
    <submittedName>
        <fullName evidence="3">Phosphate-binding protein</fullName>
    </submittedName>
</protein>
<dbReference type="HOGENOM" id="CLU_026228_3_0_2"/>
<feature type="domain" description="PBP" evidence="2">
    <location>
        <begin position="50"/>
        <end position="321"/>
    </location>
</feature>
<evidence type="ECO:0000313" key="4">
    <source>
        <dbReference type="Proteomes" id="UP000006565"/>
    </source>
</evidence>
<dbReference type="SUPFAM" id="SSF53850">
    <property type="entry name" value="Periplasmic binding protein-like II"/>
    <property type="match status" value="1"/>
</dbReference>
<dbReference type="KEGG" id="mpi:Mpet_0060"/>
<proteinExistence type="predicted"/>
<keyword evidence="4" id="KW-1185">Reference proteome</keyword>
<sequence length="342" mass="36065" precursor="true">MLLSAPEKKSGFANIQKKNAISTFIIVIFFLAAASPGCLSDDAGIAGAAGEGQKNLTISGSTTIQPVSEILAAAYMKENPGVDIVVNGGGSGMGIKEAGTGLTDIGAASRDVEDSELLSYPDLEVYRIGASAIVIITSQMNGIDTITFEEASALYNGESEDISSMADIAGINSVIQRSEKSGTEETFANWLFPGKKNVDSSLEAEDYGINGKVKQLAAEGNSEVLNLVKDNPFSIGFVDFGYAESDPGVKILKIVDKGSGEAVPSDITKIREAILLELRNEEHSDGGGSFYISGLTRPLNYVTKSDASALAKDFIEFATSPSSDDYFNEVGYFSVAELNQEV</sequence>
<evidence type="ECO:0000313" key="3">
    <source>
        <dbReference type="EMBL" id="ADN34841.1"/>
    </source>
</evidence>
<reference evidence="3 4" key="1">
    <citation type="journal article" date="2010" name="Stand. Genomic Sci.">
        <title>Complete genome sequence of Methanoplanus petrolearius type strain (SEBR 4847).</title>
        <authorList>
            <person name="Brambilla E."/>
            <person name="Djao O.D."/>
            <person name="Daligault H."/>
            <person name="Lapidus A."/>
            <person name="Lucas S."/>
            <person name="Hammon N."/>
            <person name="Nolan M."/>
            <person name="Tice H."/>
            <person name="Cheng J.F."/>
            <person name="Han C."/>
            <person name="Tapia R."/>
            <person name="Goodwin L."/>
            <person name="Pitluck S."/>
            <person name="Liolios K."/>
            <person name="Ivanova N."/>
            <person name="Mavromatis K."/>
            <person name="Mikhailova N."/>
            <person name="Pati A."/>
            <person name="Chen A."/>
            <person name="Palaniappan K."/>
            <person name="Land M."/>
            <person name="Hauser L."/>
            <person name="Chang Y.J."/>
            <person name="Jeffries C.D."/>
            <person name="Rohde M."/>
            <person name="Spring S."/>
            <person name="Sikorski J."/>
            <person name="Goker M."/>
            <person name="Woyke T."/>
            <person name="Bristow J."/>
            <person name="Eisen J.A."/>
            <person name="Markowitz V."/>
            <person name="Hugenholtz P."/>
            <person name="Kyrpides N.C."/>
            <person name="Klenk H.P."/>
        </authorList>
    </citation>
    <scope>NUCLEOTIDE SEQUENCE [LARGE SCALE GENOMIC DNA]</scope>
    <source>
        <strain evidence="4">DSM 11571 / OCM 486 / SEBR 4847</strain>
    </source>
</reference>
<dbReference type="RefSeq" id="WP_013328020.1">
    <property type="nucleotide sequence ID" value="NC_014507.1"/>
</dbReference>